<dbReference type="GO" id="GO:0000124">
    <property type="term" value="C:SAGA complex"/>
    <property type="evidence" value="ECO:0007669"/>
    <property type="project" value="InterPro"/>
</dbReference>
<gene>
    <name evidence="4" type="primary">FAM48B1</name>
    <name evidence="4" type="ORF">g.17434</name>
</gene>
<dbReference type="PANTHER" id="PTHR13526:SF8">
    <property type="entry name" value="TRANSCRIPTION FACTOR SPT20 HOMOLOG"/>
    <property type="match status" value="1"/>
</dbReference>
<reference evidence="4" key="1">
    <citation type="submission" date="2018-10" db="EMBL/GenBank/DDBJ databases">
        <title>Transcriptome assembly of Aceria tosichella (Wheat curl mite) Type 2.</title>
        <authorList>
            <person name="Scully E.D."/>
            <person name="Geib S.M."/>
            <person name="Palmer N.A."/>
            <person name="Gupta A.K."/>
            <person name="Sarath G."/>
            <person name="Tatineni S."/>
        </authorList>
    </citation>
    <scope>NUCLEOTIDE SEQUENCE</scope>
    <source>
        <strain evidence="4">LincolnNE</strain>
    </source>
</reference>
<evidence type="ECO:0000259" key="3">
    <source>
        <dbReference type="Pfam" id="PF12090"/>
    </source>
</evidence>
<dbReference type="AlphaFoldDB" id="A0A6G1SNN2"/>
<proteinExistence type="inferred from homology"/>
<protein>
    <submittedName>
        <fullName evidence="4">Protein FAM48B1</fullName>
    </submittedName>
</protein>
<feature type="compositionally biased region" description="Basic and acidic residues" evidence="2">
    <location>
        <begin position="253"/>
        <end position="264"/>
    </location>
</feature>
<dbReference type="InterPro" id="IPR021950">
    <property type="entry name" value="Spt20"/>
</dbReference>
<dbReference type="EMBL" id="GGYP01007218">
    <property type="protein sequence ID" value="MDE51989.1"/>
    <property type="molecule type" value="Transcribed_RNA"/>
</dbReference>
<dbReference type="Pfam" id="PF12090">
    <property type="entry name" value="Spt20_SEP"/>
    <property type="match status" value="1"/>
</dbReference>
<name>A0A6G1SNN2_9ACAR</name>
<dbReference type="GO" id="GO:0003712">
    <property type="term" value="F:transcription coregulator activity"/>
    <property type="evidence" value="ECO:0007669"/>
    <property type="project" value="InterPro"/>
</dbReference>
<dbReference type="GO" id="GO:0006357">
    <property type="term" value="P:regulation of transcription by RNA polymerase II"/>
    <property type="evidence" value="ECO:0007669"/>
    <property type="project" value="TreeGrafter"/>
</dbReference>
<accession>A0A6G1SNN2</accession>
<evidence type="ECO:0000256" key="2">
    <source>
        <dbReference type="SAM" id="MobiDB-lite"/>
    </source>
</evidence>
<comment type="similarity">
    <text evidence="1">Belongs to the SPT20 family.</text>
</comment>
<evidence type="ECO:0000256" key="1">
    <source>
        <dbReference type="ARBA" id="ARBA00009112"/>
    </source>
</evidence>
<evidence type="ECO:0000313" key="4">
    <source>
        <dbReference type="EMBL" id="MDE51989.1"/>
    </source>
</evidence>
<feature type="compositionally biased region" description="Low complexity" evidence="2">
    <location>
        <begin position="236"/>
        <end position="249"/>
    </location>
</feature>
<dbReference type="InterPro" id="IPR046468">
    <property type="entry name" value="Spt20-like_SEP"/>
</dbReference>
<organism evidence="4">
    <name type="scientific">Aceria tosichella</name>
    <name type="common">wheat curl mite</name>
    <dbReference type="NCBI Taxonomy" id="561515"/>
    <lineage>
        <taxon>Eukaryota</taxon>
        <taxon>Metazoa</taxon>
        <taxon>Ecdysozoa</taxon>
        <taxon>Arthropoda</taxon>
        <taxon>Chelicerata</taxon>
        <taxon>Arachnida</taxon>
        <taxon>Acari</taxon>
        <taxon>Acariformes</taxon>
        <taxon>Trombidiformes</taxon>
        <taxon>Prostigmata</taxon>
        <taxon>Eupodina</taxon>
        <taxon>Eriophyoidea</taxon>
        <taxon>Eriophyidae</taxon>
        <taxon>Eriophyinae</taxon>
        <taxon>Aceriini</taxon>
        <taxon>Aceria</taxon>
    </lineage>
</organism>
<feature type="domain" description="Spt20-like SEP" evidence="3">
    <location>
        <begin position="21"/>
        <end position="241"/>
    </location>
</feature>
<sequence>MCMIAHYTNDRMTDNYENVNHLVLNFYPDGYSIAVKLNEFPVFTSETILETAKIPYEETGLLDYIANEELPPLLVEMIDNSPKLSQYKIWRNGCLVIEVRDKIGSTILEESKNSNNNNDNQFYKRSQSAAKGSHYAQTNLSQTSHWFQNLGGSNYNEHIGLHQNGGGTELAHESSAQLQDDVKPLKKGNYFVVLKPTNLSMLYDVLNLTSSKCWSTQQRLQLESQIVLHNSPSLFLEPEPSRLSSSPEPACDDNNKKSGSHDDQQLQSCHWTSSDLAMVSSDDCSNKYSRLNNGDSHQRKLSHKTRLKSIYLDREININHVKMNGNSSGNTTGNHHHPKMNNIYHNPSNNQRTETPIETLPPELTLQQFLASRRSIKKKSLPIGQLPRFHRYLKGHK</sequence>
<dbReference type="PANTHER" id="PTHR13526">
    <property type="entry name" value="TRANSCRIPTION FACTOR SPT20 HOMOLOG"/>
    <property type="match status" value="1"/>
</dbReference>
<feature type="region of interest" description="Disordered" evidence="2">
    <location>
        <begin position="236"/>
        <end position="267"/>
    </location>
</feature>